<feature type="repeat" description="WD" evidence="1">
    <location>
        <begin position="200"/>
        <end position="231"/>
    </location>
</feature>
<feature type="repeat" description="WD" evidence="1">
    <location>
        <begin position="245"/>
        <end position="277"/>
    </location>
</feature>
<dbReference type="AlphaFoldDB" id="A0A8S1V055"/>
<dbReference type="PANTHER" id="PTHR19920:SF0">
    <property type="entry name" value="CYTOSOLIC IRON-SULFUR PROTEIN ASSEMBLY PROTEIN CIAO1-RELATED"/>
    <property type="match status" value="1"/>
</dbReference>
<dbReference type="PANTHER" id="PTHR19920">
    <property type="entry name" value="WD40 PROTEIN CIAO1"/>
    <property type="match status" value="1"/>
</dbReference>
<evidence type="ECO:0000313" key="4">
    <source>
        <dbReference type="Proteomes" id="UP000689195"/>
    </source>
</evidence>
<feature type="coiled-coil region" evidence="2">
    <location>
        <begin position="10"/>
        <end position="41"/>
    </location>
</feature>
<gene>
    <name evidence="3" type="ORF">PPENT_87.1.T0520033</name>
</gene>
<keyword evidence="1" id="KW-0853">WD repeat</keyword>
<keyword evidence="2" id="KW-0175">Coiled coil</keyword>
<dbReference type="Proteomes" id="UP000689195">
    <property type="component" value="Unassembled WGS sequence"/>
</dbReference>
<sequence length="462" mass="53973">MQTVSESMIRKEYQIKVNECIENMQQAIENSFNNIDTKLDELLNNEFNSINIIASQQQQSQLPKINSNILFKFQDDNFPKQICQEVTSLMLINTHNQVQKQEQQYQELTKETHTTQKNQIKQNDCQINTQTIQQSSTLQTTQSNVKPFTYQLVKENSIKQDQWCNAIAVNKDCSILIAGCESQIKVFEVIQGILKQVQILNEHGRDVYTLNFMKRSDHFISGSQDKSIIIWARDQNNLWICQQYLNGHTNGIYCLQLNNDENIIISGGWDNKIKFWQKQNTWLCTQTIRDHKNAVLGLTLNEQLNRLISCGSDNFILVIDHIDFFNKWVVKQKIKVEQCGFRLCFIDNYTFTFYPDSRQYIIVFEMNNINNQYTKTKEIPVKGGTDHCLFASQYIESKCMLVNKNGLNVSLISMKQNGEVMNQESIEFGTSHIFGYMTDDGQYLITWDDKSKEIQIRQYHEK</sequence>
<reference evidence="3" key="1">
    <citation type="submission" date="2021-01" db="EMBL/GenBank/DDBJ databases">
        <authorList>
            <consortium name="Genoscope - CEA"/>
            <person name="William W."/>
        </authorList>
    </citation>
    <scope>NUCLEOTIDE SEQUENCE</scope>
</reference>
<dbReference type="GO" id="GO:0016226">
    <property type="term" value="P:iron-sulfur cluster assembly"/>
    <property type="evidence" value="ECO:0007669"/>
    <property type="project" value="TreeGrafter"/>
</dbReference>
<proteinExistence type="predicted"/>
<dbReference type="PROSITE" id="PS50294">
    <property type="entry name" value="WD_REPEATS_REGION"/>
    <property type="match status" value="2"/>
</dbReference>
<dbReference type="Pfam" id="PF00400">
    <property type="entry name" value="WD40"/>
    <property type="match status" value="3"/>
</dbReference>
<keyword evidence="4" id="KW-1185">Reference proteome</keyword>
<dbReference type="SMART" id="SM00320">
    <property type="entry name" value="WD40"/>
    <property type="match status" value="4"/>
</dbReference>
<evidence type="ECO:0000256" key="1">
    <source>
        <dbReference type="PROSITE-ProRule" id="PRU00221"/>
    </source>
</evidence>
<evidence type="ECO:0000313" key="3">
    <source>
        <dbReference type="EMBL" id="CAD8169893.1"/>
    </source>
</evidence>
<dbReference type="InterPro" id="IPR001680">
    <property type="entry name" value="WD40_rpt"/>
</dbReference>
<dbReference type="EMBL" id="CAJJDO010000052">
    <property type="protein sequence ID" value="CAD8169893.1"/>
    <property type="molecule type" value="Genomic_DNA"/>
</dbReference>
<name>A0A8S1V055_9CILI</name>
<protein>
    <submittedName>
        <fullName evidence="3">Uncharacterized protein</fullName>
    </submittedName>
</protein>
<organism evidence="3 4">
    <name type="scientific">Paramecium pentaurelia</name>
    <dbReference type="NCBI Taxonomy" id="43138"/>
    <lineage>
        <taxon>Eukaryota</taxon>
        <taxon>Sar</taxon>
        <taxon>Alveolata</taxon>
        <taxon>Ciliophora</taxon>
        <taxon>Intramacronucleata</taxon>
        <taxon>Oligohymenophorea</taxon>
        <taxon>Peniculida</taxon>
        <taxon>Parameciidae</taxon>
        <taxon>Paramecium</taxon>
    </lineage>
</organism>
<accession>A0A8S1V055</accession>
<dbReference type="PROSITE" id="PS50082">
    <property type="entry name" value="WD_REPEATS_2"/>
    <property type="match status" value="2"/>
</dbReference>
<dbReference type="OrthoDB" id="71437at2759"/>
<comment type="caution">
    <text evidence="3">The sequence shown here is derived from an EMBL/GenBank/DDBJ whole genome shotgun (WGS) entry which is preliminary data.</text>
</comment>
<feature type="coiled-coil region" evidence="2">
    <location>
        <begin position="91"/>
        <end position="118"/>
    </location>
</feature>
<evidence type="ECO:0000256" key="2">
    <source>
        <dbReference type="SAM" id="Coils"/>
    </source>
</evidence>
<dbReference type="GO" id="GO:0097361">
    <property type="term" value="C:cytosolic [4Fe-4S] assembly targeting complex"/>
    <property type="evidence" value="ECO:0007669"/>
    <property type="project" value="TreeGrafter"/>
</dbReference>